<dbReference type="RefSeq" id="WP_106187696.1">
    <property type="nucleotide sequence ID" value="NZ_PVTF01000004.1"/>
</dbReference>
<evidence type="ECO:0000313" key="2">
    <source>
        <dbReference type="Proteomes" id="UP000239494"/>
    </source>
</evidence>
<proteinExistence type="predicted"/>
<dbReference type="InterPro" id="IPR022536">
    <property type="entry name" value="EspC"/>
</dbReference>
<dbReference type="AlphaFoldDB" id="A0A2T0T9D5"/>
<dbReference type="Pfam" id="PF10824">
    <property type="entry name" value="T7SS_ESX_EspC"/>
    <property type="match status" value="1"/>
</dbReference>
<dbReference type="Proteomes" id="UP000239494">
    <property type="component" value="Unassembled WGS sequence"/>
</dbReference>
<dbReference type="EMBL" id="PVTF01000004">
    <property type="protein sequence ID" value="PRY42270.1"/>
    <property type="molecule type" value="Genomic_DNA"/>
</dbReference>
<name>A0A2T0T9D5_9PSEU</name>
<protein>
    <submittedName>
        <fullName evidence="1">Excreted virulence factor EspC (Type VII ESX diderm)</fullName>
    </submittedName>
</protein>
<comment type="caution">
    <text evidence="1">The sequence shown here is derived from an EMBL/GenBank/DDBJ whole genome shotgun (WGS) entry which is preliminary data.</text>
</comment>
<reference evidence="1 2" key="1">
    <citation type="submission" date="2018-03" db="EMBL/GenBank/DDBJ databases">
        <title>Genomic Encyclopedia of Archaeal and Bacterial Type Strains, Phase II (KMG-II): from individual species to whole genera.</title>
        <authorList>
            <person name="Goeker M."/>
        </authorList>
    </citation>
    <scope>NUCLEOTIDE SEQUENCE [LARGE SCALE GENOMIC DNA]</scope>
    <source>
        <strain evidence="1 2">DSM 44720</strain>
    </source>
</reference>
<gene>
    <name evidence="1" type="ORF">CLV43_104100</name>
</gene>
<organism evidence="1 2">
    <name type="scientific">Umezawaea tangerina</name>
    <dbReference type="NCBI Taxonomy" id="84725"/>
    <lineage>
        <taxon>Bacteria</taxon>
        <taxon>Bacillati</taxon>
        <taxon>Actinomycetota</taxon>
        <taxon>Actinomycetes</taxon>
        <taxon>Pseudonocardiales</taxon>
        <taxon>Pseudonocardiaceae</taxon>
        <taxon>Umezawaea</taxon>
    </lineage>
</organism>
<evidence type="ECO:0000313" key="1">
    <source>
        <dbReference type="EMBL" id="PRY42270.1"/>
    </source>
</evidence>
<dbReference type="OrthoDB" id="3697448at2"/>
<keyword evidence="2" id="KW-1185">Reference proteome</keyword>
<dbReference type="GO" id="GO:0009306">
    <property type="term" value="P:protein secretion"/>
    <property type="evidence" value="ECO:0007669"/>
    <property type="project" value="InterPro"/>
</dbReference>
<sequence>MAEKFDIVPETLDGHRKQLDDLGERLRGALDAARTVSMPTDAYGILCQPFRMMLDPVEQWGLDALNGAVEAMDTTANSVNDTVKQYRTVDESIGETFKVGD</sequence>
<accession>A0A2T0T9D5</accession>